<comment type="caution">
    <text evidence="2">The sequence shown here is derived from an EMBL/GenBank/DDBJ whole genome shotgun (WGS) entry which is preliminary data.</text>
</comment>
<sequence length="359" mass="38263">MFEGLRRRLVQRGDAVVYLRWMLAGFAVSVLATRAYLAATGYPQVGGGGLHISHALWGGLLLFVAALLPLVLSGRRVSRVAAVLAGVGAGLFIDEVGKLITQDNDYFFPAAAPIVYAVFLLAVLAYVQVRSGRKRSARDELHRAFGDLGAMLDGDLDQKGKDDLDRRLRVAAGDKDAPPHLHRLAGLLQDYVPDVAVSEPGRLRRWGRRLSDLAGRVFTRPRLRVLLIAGLALSGAAALADLAAVAYVLLDSWDGRTGSLTARLQRVAGIDLKGSGGVVLVLVRALLDGVAGALLLFAAFLLFARDAGLALAQYSLLFMVCVVDLLVFYSEQFAAATSAIVEFTLLVGVRRYRGGGGGG</sequence>
<feature type="transmembrane region" description="Helical" evidence="1">
    <location>
        <begin position="225"/>
        <end position="250"/>
    </location>
</feature>
<organism evidence="2 3">
    <name type="scientific">Actinomadura macrotermitis</name>
    <dbReference type="NCBI Taxonomy" id="2585200"/>
    <lineage>
        <taxon>Bacteria</taxon>
        <taxon>Bacillati</taxon>
        <taxon>Actinomycetota</taxon>
        <taxon>Actinomycetes</taxon>
        <taxon>Streptosporangiales</taxon>
        <taxon>Thermomonosporaceae</taxon>
        <taxon>Actinomadura</taxon>
    </lineage>
</organism>
<accession>A0A7K0BUE1</accession>
<dbReference type="AlphaFoldDB" id="A0A7K0BUE1"/>
<proteinExistence type="predicted"/>
<gene>
    <name evidence="2" type="ORF">ACRB68_28770</name>
</gene>
<dbReference type="Proteomes" id="UP000487268">
    <property type="component" value="Unassembled WGS sequence"/>
</dbReference>
<keyword evidence="1" id="KW-0472">Membrane</keyword>
<keyword evidence="1" id="KW-1133">Transmembrane helix</keyword>
<keyword evidence="1" id="KW-0812">Transmembrane</keyword>
<evidence type="ECO:0000313" key="2">
    <source>
        <dbReference type="EMBL" id="MQY04815.1"/>
    </source>
</evidence>
<evidence type="ECO:0000313" key="3">
    <source>
        <dbReference type="Proteomes" id="UP000487268"/>
    </source>
</evidence>
<keyword evidence="3" id="KW-1185">Reference proteome</keyword>
<dbReference type="OrthoDB" id="161151at2"/>
<feature type="transmembrane region" description="Helical" evidence="1">
    <location>
        <begin position="54"/>
        <end position="73"/>
    </location>
</feature>
<feature type="transmembrane region" description="Helical" evidence="1">
    <location>
        <begin position="311"/>
        <end position="329"/>
    </location>
</feature>
<dbReference type="EMBL" id="WEGH01000002">
    <property type="protein sequence ID" value="MQY04815.1"/>
    <property type="molecule type" value="Genomic_DNA"/>
</dbReference>
<feature type="transmembrane region" description="Helical" evidence="1">
    <location>
        <begin position="281"/>
        <end position="304"/>
    </location>
</feature>
<dbReference type="RefSeq" id="WP_153532978.1">
    <property type="nucleotide sequence ID" value="NZ_WEGH01000002.1"/>
</dbReference>
<feature type="transmembrane region" description="Helical" evidence="1">
    <location>
        <begin position="21"/>
        <end position="42"/>
    </location>
</feature>
<feature type="transmembrane region" description="Helical" evidence="1">
    <location>
        <begin position="106"/>
        <end position="127"/>
    </location>
</feature>
<name>A0A7K0BUE1_9ACTN</name>
<feature type="transmembrane region" description="Helical" evidence="1">
    <location>
        <begin position="80"/>
        <end position="100"/>
    </location>
</feature>
<reference evidence="2 3" key="1">
    <citation type="submission" date="2019-10" db="EMBL/GenBank/DDBJ databases">
        <title>Actinomadura rubteroloni sp. nov. and Actinomadura macrotermitis sp. nov., isolated from the gut of fungus growing-termite Macrotermes natalensis.</title>
        <authorList>
            <person name="Benndorf R."/>
            <person name="Martin K."/>
            <person name="Kuefner M."/>
            <person name="De Beer W."/>
            <person name="Kaster A.-K."/>
            <person name="Vollmers J."/>
            <person name="Poulsen M."/>
            <person name="Beemelmanns C."/>
        </authorList>
    </citation>
    <scope>NUCLEOTIDE SEQUENCE [LARGE SCALE GENOMIC DNA]</scope>
    <source>
        <strain evidence="2 3">RB68</strain>
    </source>
</reference>
<evidence type="ECO:0000256" key="1">
    <source>
        <dbReference type="SAM" id="Phobius"/>
    </source>
</evidence>
<protein>
    <submittedName>
        <fullName evidence="2">Uncharacterized protein</fullName>
    </submittedName>
</protein>